<dbReference type="PANTHER" id="PTHR35270:SF2">
    <property type="entry name" value="FUSELESS, ISOFORM A"/>
    <property type="match status" value="1"/>
</dbReference>
<name>A0A9P0APX5_BEMTA</name>
<feature type="transmembrane region" description="Helical" evidence="2">
    <location>
        <begin position="185"/>
        <end position="207"/>
    </location>
</feature>
<organism evidence="3 4">
    <name type="scientific">Bemisia tabaci</name>
    <name type="common">Sweetpotato whitefly</name>
    <name type="synonym">Aleurodes tabaci</name>
    <dbReference type="NCBI Taxonomy" id="7038"/>
    <lineage>
        <taxon>Eukaryota</taxon>
        <taxon>Metazoa</taxon>
        <taxon>Ecdysozoa</taxon>
        <taxon>Arthropoda</taxon>
        <taxon>Hexapoda</taxon>
        <taxon>Insecta</taxon>
        <taxon>Pterygota</taxon>
        <taxon>Neoptera</taxon>
        <taxon>Paraneoptera</taxon>
        <taxon>Hemiptera</taxon>
        <taxon>Sternorrhyncha</taxon>
        <taxon>Aleyrodoidea</taxon>
        <taxon>Aleyrodidae</taxon>
        <taxon>Aleyrodinae</taxon>
        <taxon>Bemisia</taxon>
    </lineage>
</organism>
<dbReference type="GO" id="GO:0042734">
    <property type="term" value="C:presynaptic membrane"/>
    <property type="evidence" value="ECO:0007669"/>
    <property type="project" value="TreeGrafter"/>
</dbReference>
<dbReference type="PANTHER" id="PTHR35270">
    <property type="entry name" value="FUSELESS, ISOFORM A"/>
    <property type="match status" value="1"/>
</dbReference>
<dbReference type="EMBL" id="OU963870">
    <property type="protein sequence ID" value="CAH0396169.1"/>
    <property type="molecule type" value="Genomic_DNA"/>
</dbReference>
<feature type="transmembrane region" description="Helical" evidence="2">
    <location>
        <begin position="257"/>
        <end position="276"/>
    </location>
</feature>
<proteinExistence type="predicted"/>
<evidence type="ECO:0000313" key="3">
    <source>
        <dbReference type="EMBL" id="CAH0396169.1"/>
    </source>
</evidence>
<evidence type="ECO:0000256" key="1">
    <source>
        <dbReference type="SAM" id="MobiDB-lite"/>
    </source>
</evidence>
<sequence length="396" mass="44888">MRGSTAGITDGLKSTSRSYFLLLSFLDILMTTLVISPLVISYWRGTWFLMDIYLFPESPMRTALASIAIGFLPIFVFTLLQGAFADWLHPSKHRLLWYGASRLYTAAFGVACVNSWRGVWKTLDLYTGLETFEVSATTLFGVLFLLCIKCLRNISAVPFAIVTDRPEGYFAVPTMFKTSPKDNNIVLYSLDCFFSVFIIGSLLVFVWRGAWTLIDIFLFPGDPVFSAWYSLVIGYIVVFTTFALQPVVKKLVKKLEGFWRLCIVDAYLIFSFTGTINVWRGIWNLLSAYFIPSSPTTAAWVCHVGCFILLILINSSNSVLVRGVYVDAEEEGSKCVDFPCYYLRLFFLARRKKHLLRQFQKKQIHSLKRRKSEVDGYSGATESSAPQKSKVEEPPV</sequence>
<dbReference type="GO" id="GO:0007270">
    <property type="term" value="P:neuron-neuron synaptic transmission"/>
    <property type="evidence" value="ECO:0007669"/>
    <property type="project" value="TreeGrafter"/>
</dbReference>
<dbReference type="GO" id="GO:0070073">
    <property type="term" value="P:clustering of voltage-gated calcium channels"/>
    <property type="evidence" value="ECO:0007669"/>
    <property type="project" value="TreeGrafter"/>
</dbReference>
<reference evidence="3" key="1">
    <citation type="submission" date="2021-12" db="EMBL/GenBank/DDBJ databases">
        <authorList>
            <person name="King R."/>
        </authorList>
    </citation>
    <scope>NUCLEOTIDE SEQUENCE</scope>
</reference>
<feature type="transmembrane region" description="Helical" evidence="2">
    <location>
        <begin position="128"/>
        <end position="148"/>
    </location>
</feature>
<gene>
    <name evidence="3" type="ORF">BEMITA_LOCUS14272</name>
</gene>
<dbReference type="AlphaFoldDB" id="A0A9P0APX5"/>
<keyword evidence="2" id="KW-0812">Transmembrane</keyword>
<feature type="transmembrane region" description="Helical" evidence="2">
    <location>
        <begin position="20"/>
        <end position="43"/>
    </location>
</feature>
<feature type="transmembrane region" description="Helical" evidence="2">
    <location>
        <begin position="63"/>
        <end position="83"/>
    </location>
</feature>
<keyword evidence="2" id="KW-1133">Transmembrane helix</keyword>
<accession>A0A9P0APX5</accession>
<evidence type="ECO:0000313" key="4">
    <source>
        <dbReference type="Proteomes" id="UP001152759"/>
    </source>
</evidence>
<dbReference type="Proteomes" id="UP001152759">
    <property type="component" value="Chromosome 9"/>
</dbReference>
<keyword evidence="4" id="KW-1185">Reference proteome</keyword>
<evidence type="ECO:0000256" key="2">
    <source>
        <dbReference type="SAM" id="Phobius"/>
    </source>
</evidence>
<dbReference type="GO" id="GO:0007274">
    <property type="term" value="P:neuromuscular synaptic transmission"/>
    <property type="evidence" value="ECO:0007669"/>
    <property type="project" value="TreeGrafter"/>
</dbReference>
<keyword evidence="2" id="KW-0472">Membrane</keyword>
<dbReference type="InterPro" id="IPR032751">
    <property type="entry name" value="Fuseless"/>
</dbReference>
<feature type="transmembrane region" description="Helical" evidence="2">
    <location>
        <begin position="95"/>
        <end position="116"/>
    </location>
</feature>
<feature type="region of interest" description="Disordered" evidence="1">
    <location>
        <begin position="365"/>
        <end position="396"/>
    </location>
</feature>
<protein>
    <submittedName>
        <fullName evidence="3">Uncharacterized protein</fullName>
    </submittedName>
</protein>
<feature type="transmembrane region" description="Helical" evidence="2">
    <location>
        <begin position="227"/>
        <end position="245"/>
    </location>
</feature>
<dbReference type="Pfam" id="PF15993">
    <property type="entry name" value="Fuseless"/>
    <property type="match status" value="1"/>
</dbReference>
<feature type="transmembrane region" description="Helical" evidence="2">
    <location>
        <begin position="296"/>
        <end position="313"/>
    </location>
</feature>